<dbReference type="InterPro" id="IPR023299">
    <property type="entry name" value="ATPase_P-typ_cyto_dom_N"/>
</dbReference>
<keyword evidence="12" id="KW-0186">Copper</keyword>
<dbReference type="InterPro" id="IPR027256">
    <property type="entry name" value="P-typ_ATPase_IB"/>
</dbReference>
<evidence type="ECO:0000256" key="13">
    <source>
        <dbReference type="ARBA" id="ARBA00023065"/>
    </source>
</evidence>
<evidence type="ECO:0000259" key="16">
    <source>
        <dbReference type="Pfam" id="PF00122"/>
    </source>
</evidence>
<gene>
    <name evidence="17" type="ORF">METZ01_LOCUS234849</name>
</gene>
<dbReference type="Gene3D" id="3.40.50.1000">
    <property type="entry name" value="HAD superfamily/HAD-like"/>
    <property type="match status" value="1"/>
</dbReference>
<dbReference type="NCBIfam" id="TIGR01511">
    <property type="entry name" value="ATPase-IB1_Cu"/>
    <property type="match status" value="1"/>
</dbReference>
<keyword evidence="14 15" id="KW-0472">Membrane</keyword>
<dbReference type="InterPro" id="IPR059000">
    <property type="entry name" value="ATPase_P-type_domA"/>
</dbReference>
<evidence type="ECO:0000256" key="9">
    <source>
        <dbReference type="ARBA" id="ARBA00022840"/>
    </source>
</evidence>
<dbReference type="NCBIfam" id="TIGR01494">
    <property type="entry name" value="ATPase_P-type"/>
    <property type="match status" value="1"/>
</dbReference>
<dbReference type="PRINTS" id="PR00120">
    <property type="entry name" value="HATPASE"/>
</dbReference>
<proteinExistence type="inferred from homology"/>
<dbReference type="SFLD" id="SFLDS00003">
    <property type="entry name" value="Haloacid_Dehalogenase"/>
    <property type="match status" value="1"/>
</dbReference>
<evidence type="ECO:0000256" key="8">
    <source>
        <dbReference type="ARBA" id="ARBA00022796"/>
    </source>
</evidence>
<evidence type="ECO:0000256" key="2">
    <source>
        <dbReference type="ARBA" id="ARBA00006024"/>
    </source>
</evidence>
<feature type="transmembrane region" description="Helical" evidence="15">
    <location>
        <begin position="112"/>
        <end position="134"/>
    </location>
</feature>
<keyword evidence="9" id="KW-0067">ATP-binding</keyword>
<feature type="transmembrane region" description="Helical" evidence="15">
    <location>
        <begin position="140"/>
        <end position="162"/>
    </location>
</feature>
<dbReference type="AlphaFoldDB" id="A0A382H4C9"/>
<dbReference type="SFLD" id="SFLDG00002">
    <property type="entry name" value="C1.7:_P-type_atpase_like"/>
    <property type="match status" value="1"/>
</dbReference>
<evidence type="ECO:0000256" key="6">
    <source>
        <dbReference type="ARBA" id="ARBA00022723"/>
    </source>
</evidence>
<dbReference type="InterPro" id="IPR036412">
    <property type="entry name" value="HAD-like_sf"/>
</dbReference>
<dbReference type="Pfam" id="PF00702">
    <property type="entry name" value="Hydrolase"/>
    <property type="match status" value="1"/>
</dbReference>
<evidence type="ECO:0000256" key="15">
    <source>
        <dbReference type="SAM" id="Phobius"/>
    </source>
</evidence>
<dbReference type="GO" id="GO:0016887">
    <property type="term" value="F:ATP hydrolysis activity"/>
    <property type="evidence" value="ECO:0007669"/>
    <property type="project" value="InterPro"/>
</dbReference>
<dbReference type="PANTHER" id="PTHR43520">
    <property type="entry name" value="ATP7, ISOFORM B"/>
    <property type="match status" value="1"/>
</dbReference>
<dbReference type="FunFam" id="3.40.50.1000:FF:000144">
    <property type="entry name" value="copper-transporting ATPase 1 isoform X2"/>
    <property type="match status" value="1"/>
</dbReference>
<reference evidence="17" key="1">
    <citation type="submission" date="2018-05" db="EMBL/GenBank/DDBJ databases">
        <authorList>
            <person name="Lanie J.A."/>
            <person name="Ng W.-L."/>
            <person name="Kazmierczak K.M."/>
            <person name="Andrzejewski T.M."/>
            <person name="Davidsen T.M."/>
            <person name="Wayne K.J."/>
            <person name="Tettelin H."/>
            <person name="Glass J.I."/>
            <person name="Rusch D."/>
            <person name="Podicherti R."/>
            <person name="Tsui H.-C.T."/>
            <person name="Winkler M.E."/>
        </authorList>
    </citation>
    <scope>NUCLEOTIDE SEQUENCE</scope>
</reference>
<accession>A0A382H4C9</accession>
<evidence type="ECO:0000256" key="12">
    <source>
        <dbReference type="ARBA" id="ARBA00023008"/>
    </source>
</evidence>
<dbReference type="SFLD" id="SFLDF00027">
    <property type="entry name" value="p-type_atpase"/>
    <property type="match status" value="1"/>
</dbReference>
<protein>
    <recommendedName>
        <fullName evidence="3">P-type Cu(+) transporter</fullName>
        <ecNumber evidence="3">7.2.2.8</ecNumber>
    </recommendedName>
</protein>
<evidence type="ECO:0000256" key="5">
    <source>
        <dbReference type="ARBA" id="ARBA00022692"/>
    </source>
</evidence>
<evidence type="ECO:0000256" key="3">
    <source>
        <dbReference type="ARBA" id="ARBA00012517"/>
    </source>
</evidence>
<dbReference type="SUPFAM" id="SSF81653">
    <property type="entry name" value="Calcium ATPase, transduction domain A"/>
    <property type="match status" value="1"/>
</dbReference>
<dbReference type="InterPro" id="IPR001757">
    <property type="entry name" value="P_typ_ATPase"/>
</dbReference>
<dbReference type="FunFam" id="2.70.150.10:FF:000002">
    <property type="entry name" value="Copper-transporting ATPase 1, putative"/>
    <property type="match status" value="1"/>
</dbReference>
<evidence type="ECO:0000256" key="1">
    <source>
        <dbReference type="ARBA" id="ARBA00004127"/>
    </source>
</evidence>
<keyword evidence="4" id="KW-0813">Transport</keyword>
<dbReference type="GO" id="GO:0043682">
    <property type="term" value="F:P-type divalent copper transporter activity"/>
    <property type="evidence" value="ECO:0007669"/>
    <property type="project" value="TreeGrafter"/>
</dbReference>
<dbReference type="InterPro" id="IPR023214">
    <property type="entry name" value="HAD_sf"/>
</dbReference>
<evidence type="ECO:0000313" key="17">
    <source>
        <dbReference type="EMBL" id="SVB81995.1"/>
    </source>
</evidence>
<keyword evidence="7" id="KW-0547">Nucleotide-binding</keyword>
<organism evidence="17">
    <name type="scientific">marine metagenome</name>
    <dbReference type="NCBI Taxonomy" id="408172"/>
    <lineage>
        <taxon>unclassified sequences</taxon>
        <taxon>metagenomes</taxon>
        <taxon>ecological metagenomes</taxon>
    </lineage>
</organism>
<dbReference type="Pfam" id="PF00122">
    <property type="entry name" value="E1-E2_ATPase"/>
    <property type="match status" value="1"/>
</dbReference>
<keyword evidence="8" id="KW-0187">Copper transport</keyword>
<dbReference type="GO" id="GO:0016020">
    <property type="term" value="C:membrane"/>
    <property type="evidence" value="ECO:0007669"/>
    <property type="project" value="InterPro"/>
</dbReference>
<keyword evidence="10" id="KW-1278">Translocase</keyword>
<keyword evidence="13" id="KW-0406">Ion transport</keyword>
<feature type="non-terminal residue" evidence="17">
    <location>
        <position position="478"/>
    </location>
</feature>
<dbReference type="InterPro" id="IPR008250">
    <property type="entry name" value="ATPase_P-typ_transduc_dom_A_sf"/>
</dbReference>
<dbReference type="SUPFAM" id="SSF56784">
    <property type="entry name" value="HAD-like"/>
    <property type="match status" value="1"/>
</dbReference>
<dbReference type="NCBIfam" id="TIGR01525">
    <property type="entry name" value="ATPase-IB_hvy"/>
    <property type="match status" value="1"/>
</dbReference>
<evidence type="ECO:0000256" key="4">
    <source>
        <dbReference type="ARBA" id="ARBA00022448"/>
    </source>
</evidence>
<keyword evidence="5 15" id="KW-0812">Transmembrane</keyword>
<comment type="subcellular location">
    <subcellularLocation>
        <location evidence="1">Endomembrane system</location>
        <topology evidence="1">Multi-pass membrane protein</topology>
    </subcellularLocation>
</comment>
<evidence type="ECO:0000256" key="11">
    <source>
        <dbReference type="ARBA" id="ARBA00022989"/>
    </source>
</evidence>
<dbReference type="GO" id="GO:0005507">
    <property type="term" value="F:copper ion binding"/>
    <property type="evidence" value="ECO:0007669"/>
    <property type="project" value="TreeGrafter"/>
</dbReference>
<dbReference type="GO" id="GO:0055070">
    <property type="term" value="P:copper ion homeostasis"/>
    <property type="evidence" value="ECO:0007669"/>
    <property type="project" value="TreeGrafter"/>
</dbReference>
<dbReference type="Gene3D" id="3.40.1110.10">
    <property type="entry name" value="Calcium-transporting ATPase, cytoplasmic domain N"/>
    <property type="match status" value="1"/>
</dbReference>
<dbReference type="Gene3D" id="2.70.150.10">
    <property type="entry name" value="Calcium-transporting ATPase, cytoplasmic transduction domain A"/>
    <property type="match status" value="1"/>
</dbReference>
<dbReference type="InterPro" id="IPR044492">
    <property type="entry name" value="P_typ_ATPase_HD_dom"/>
</dbReference>
<dbReference type="CDD" id="cd02094">
    <property type="entry name" value="P-type_ATPase_Cu-like"/>
    <property type="match status" value="1"/>
</dbReference>
<comment type="similarity">
    <text evidence="2">Belongs to the cation transport ATPase (P-type) (TC 3.A.3) family. Type IB subfamily.</text>
</comment>
<dbReference type="SUPFAM" id="SSF81665">
    <property type="entry name" value="Calcium ATPase, transmembrane domain M"/>
    <property type="match status" value="1"/>
</dbReference>
<dbReference type="GO" id="GO:0005524">
    <property type="term" value="F:ATP binding"/>
    <property type="evidence" value="ECO:0007669"/>
    <property type="project" value="UniProtKB-KW"/>
</dbReference>
<dbReference type="EMBL" id="UINC01059037">
    <property type="protein sequence ID" value="SVB81995.1"/>
    <property type="molecule type" value="Genomic_DNA"/>
</dbReference>
<dbReference type="InterPro" id="IPR023298">
    <property type="entry name" value="ATPase_P-typ_TM_dom_sf"/>
</dbReference>
<evidence type="ECO:0000256" key="7">
    <source>
        <dbReference type="ARBA" id="ARBA00022741"/>
    </source>
</evidence>
<sequence>ARVLHNGKEEDIPIRQVLVGDLVIVRPGESIPVDGTIIDGSSAVDESMLTGESLPVQKTSGSQVFGATTNRTGSFTFRAANVGNDTVLSQIIRLVEEAQGSKAPIQKAADVVASYFVPIVVGLAALAFLLWYAFGPAPPLTYSMLTFVAVLIIACPCALGLATPTAIMVGTGVGASHGVLIRNAEALETARKIQIVVLDKTGTLTVGKPSVTEIIPLGISEEEVLRLTASAEWGSEHALAEAMVTAAHERNIDLEQATDFAAIPGQGITASIGNTVVAIGNSAMMSSRGIALSEMETEASRLAGAGKTPVYIAADDKLIGLVAIADTIKPEAAEVITKLRAIGLEPVMLTGDNRRTAESIGQQVGIHQIFADVLPQDKSAKVREMQDRGLSVAMVGDGINDAPALAQADIGIAMGTGTDVAMEAAGVTLLRGNLNGVLTSFNLSRATIRTIRQNLFWAFFYNASLIPIAAGAFYPIFT</sequence>
<keyword evidence="11 15" id="KW-1133">Transmembrane helix</keyword>
<dbReference type="PRINTS" id="PR00119">
    <property type="entry name" value="CATATPASE"/>
</dbReference>
<dbReference type="EC" id="7.2.2.8" evidence="3"/>
<dbReference type="GO" id="GO:0140581">
    <property type="term" value="F:P-type monovalent copper transporter activity"/>
    <property type="evidence" value="ECO:0007669"/>
    <property type="project" value="UniProtKB-EC"/>
</dbReference>
<dbReference type="GO" id="GO:0012505">
    <property type="term" value="C:endomembrane system"/>
    <property type="evidence" value="ECO:0007669"/>
    <property type="project" value="UniProtKB-SubCell"/>
</dbReference>
<feature type="domain" description="P-type ATPase A" evidence="16">
    <location>
        <begin position="1"/>
        <end position="96"/>
    </location>
</feature>
<feature type="transmembrane region" description="Helical" evidence="15">
    <location>
        <begin position="455"/>
        <end position="477"/>
    </location>
</feature>
<dbReference type="InterPro" id="IPR018303">
    <property type="entry name" value="ATPase_P-typ_P_site"/>
</dbReference>
<keyword evidence="6" id="KW-0479">Metal-binding</keyword>
<name>A0A382H4C9_9ZZZZ</name>
<dbReference type="PANTHER" id="PTHR43520:SF8">
    <property type="entry name" value="P-TYPE CU(+) TRANSPORTER"/>
    <property type="match status" value="1"/>
</dbReference>
<feature type="non-terminal residue" evidence="17">
    <location>
        <position position="1"/>
    </location>
</feature>
<evidence type="ECO:0000256" key="14">
    <source>
        <dbReference type="ARBA" id="ARBA00023136"/>
    </source>
</evidence>
<evidence type="ECO:0000256" key="10">
    <source>
        <dbReference type="ARBA" id="ARBA00022967"/>
    </source>
</evidence>
<dbReference type="PROSITE" id="PS00154">
    <property type="entry name" value="ATPASE_E1_E2"/>
    <property type="match status" value="1"/>
</dbReference>